<feature type="domain" description="Disintegrin" evidence="4">
    <location>
        <begin position="334"/>
        <end position="427"/>
    </location>
</feature>
<organism evidence="6 7">
    <name type="scientific">Regulus satrapa</name>
    <name type="common">Golden-crowned kinglet</name>
    <dbReference type="NCBI Taxonomy" id="13245"/>
    <lineage>
        <taxon>Eukaryota</taxon>
        <taxon>Metazoa</taxon>
        <taxon>Chordata</taxon>
        <taxon>Craniata</taxon>
        <taxon>Vertebrata</taxon>
        <taxon>Euteleostomi</taxon>
        <taxon>Archelosauria</taxon>
        <taxon>Archosauria</taxon>
        <taxon>Dinosauria</taxon>
        <taxon>Saurischia</taxon>
        <taxon>Theropoda</taxon>
        <taxon>Coelurosauria</taxon>
        <taxon>Aves</taxon>
        <taxon>Neognathae</taxon>
        <taxon>Neoaves</taxon>
        <taxon>Telluraves</taxon>
        <taxon>Australaves</taxon>
        <taxon>Passeriformes</taxon>
        <taxon>Regulidae</taxon>
        <taxon>Regulus</taxon>
    </lineage>
</organism>
<dbReference type="EMBL" id="VWZN01002348">
    <property type="protein sequence ID" value="NWR42183.1"/>
    <property type="molecule type" value="Genomic_DNA"/>
</dbReference>
<dbReference type="Pfam" id="PF01562">
    <property type="entry name" value="Pep_M12B_propep"/>
    <property type="match status" value="1"/>
</dbReference>
<dbReference type="GO" id="GO:0006954">
    <property type="term" value="P:inflammatory response"/>
    <property type="evidence" value="ECO:0007669"/>
    <property type="project" value="TreeGrafter"/>
</dbReference>
<keyword evidence="7" id="KW-1185">Reference proteome</keyword>
<comment type="caution">
    <text evidence="3">Lacks conserved residue(s) required for the propagation of feature annotation.</text>
</comment>
<dbReference type="Pfam" id="PF01421">
    <property type="entry name" value="Reprolysin"/>
    <property type="match status" value="1"/>
</dbReference>
<dbReference type="GO" id="GO:0051044">
    <property type="term" value="P:positive regulation of membrane protein ectodomain proteolysis"/>
    <property type="evidence" value="ECO:0007669"/>
    <property type="project" value="TreeGrafter"/>
</dbReference>
<sequence length="531" mass="57657">HRALLGQRYTETHYSADGSEITERPDPQDHCFYQGRVRGQPDSAASVSTCGGLSGFFRVNETTFLLEPLDGAVAGRHAVYRAAHLRGKRGTCRDPGAPLEYDREPQIPAAMKLHRWKSAPVQKGPRYVELVLVADNQEFRKHKDLRTVQNRMKEIVNHVDKLYQPLRLRVALIGLEVWNHRDKITVSPNPEVTLDNFLHWRESELLRKKPHDNAQLITGVDFHGNTVGLAKKLVMCTRDSGGVNQDHSANPIGAASTMAHEMGHNLGMSHDEDVAGCRCPVPKADGGCVMAGSVGLVYPKLFSRCSEQDMWQFLGDPRTGCLLNAPRADELYGGPVCGNQFVERGEQALPGGAQSIPPVLQECSDRCCNATTCQLREGAECARGECCQDCKVKAAGALCRASKNDCDLAEHCSGLSAECPEDVFQENGVSCQHGKGYCYNGACPSHGEQCRALWGAGRIPPSLPAHPSLPHRASASPSCAASPAPPDVKCGTLLCLSDNTQPILGSGYYSFGYYFGRFKCKAVIAGSDAGE</sequence>
<dbReference type="FunFam" id="3.40.390.10:FF:000002">
    <property type="entry name" value="Disintegrin and metalloproteinase domain-containing protein 22"/>
    <property type="match status" value="1"/>
</dbReference>
<dbReference type="InterPro" id="IPR034027">
    <property type="entry name" value="Reprolysin_adamalysin"/>
</dbReference>
<feature type="disulfide bond" evidence="2">
    <location>
        <begin position="399"/>
        <end position="419"/>
    </location>
</feature>
<feature type="non-terminal residue" evidence="6">
    <location>
        <position position="531"/>
    </location>
</feature>
<name>A0A7K4X5K8_REGSA</name>
<dbReference type="InterPro" id="IPR018358">
    <property type="entry name" value="Disintegrin_CS"/>
</dbReference>
<dbReference type="OrthoDB" id="5951731at2759"/>
<evidence type="ECO:0000259" key="4">
    <source>
        <dbReference type="PROSITE" id="PS50214"/>
    </source>
</evidence>
<reference evidence="6 7" key="1">
    <citation type="submission" date="2019-09" db="EMBL/GenBank/DDBJ databases">
        <title>Bird 10,000 Genomes (B10K) Project - Family phase.</title>
        <authorList>
            <person name="Zhang G."/>
        </authorList>
    </citation>
    <scope>NUCLEOTIDE SEQUENCE [LARGE SCALE GENOMIC DNA]</scope>
    <source>
        <strain evidence="6">B10K-DU-001-18</strain>
        <tissue evidence="6">Muscle</tissue>
    </source>
</reference>
<dbReference type="InterPro" id="IPR006586">
    <property type="entry name" value="ADAM_Cys-rich"/>
</dbReference>
<dbReference type="PRINTS" id="PR00289">
    <property type="entry name" value="DISINTEGRIN"/>
</dbReference>
<feature type="active site" evidence="3">
    <location>
        <position position="261"/>
    </location>
</feature>
<dbReference type="Gene3D" id="4.10.70.10">
    <property type="entry name" value="Disintegrin domain"/>
    <property type="match status" value="1"/>
</dbReference>
<evidence type="ECO:0000256" key="2">
    <source>
        <dbReference type="PROSITE-ProRule" id="PRU00068"/>
    </source>
</evidence>
<dbReference type="Pfam" id="PF08516">
    <property type="entry name" value="ADAM_CR"/>
    <property type="match status" value="1"/>
</dbReference>
<keyword evidence="3" id="KW-0479">Metal-binding</keyword>
<keyword evidence="1 2" id="KW-1015">Disulfide bond</keyword>
<dbReference type="InterPro" id="IPR024079">
    <property type="entry name" value="MetalloPept_cat_dom_sf"/>
</dbReference>
<dbReference type="GO" id="GO:0004222">
    <property type="term" value="F:metalloendopeptidase activity"/>
    <property type="evidence" value="ECO:0007669"/>
    <property type="project" value="InterPro"/>
</dbReference>
<feature type="binding site" evidence="3">
    <location>
        <position position="260"/>
    </location>
    <ligand>
        <name>Zn(2+)</name>
        <dbReference type="ChEBI" id="CHEBI:29105"/>
        <note>catalytic</note>
    </ligand>
</feature>
<comment type="caution">
    <text evidence="6">The sequence shown here is derived from an EMBL/GenBank/DDBJ whole genome shotgun (WGS) entry which is preliminary data.</text>
</comment>
<dbReference type="CDD" id="cd04269">
    <property type="entry name" value="ZnMc_adamalysin_II_like"/>
    <property type="match status" value="1"/>
</dbReference>
<proteinExistence type="predicted"/>
<dbReference type="PROSITE" id="PS50214">
    <property type="entry name" value="DISINTEGRIN_2"/>
    <property type="match status" value="1"/>
</dbReference>
<evidence type="ECO:0000313" key="7">
    <source>
        <dbReference type="Proteomes" id="UP000529728"/>
    </source>
</evidence>
<feature type="domain" description="Peptidase M12B" evidence="5">
    <location>
        <begin position="126"/>
        <end position="326"/>
    </location>
</feature>
<dbReference type="GO" id="GO:0046872">
    <property type="term" value="F:metal ion binding"/>
    <property type="evidence" value="ECO:0007669"/>
    <property type="project" value="UniProtKB-KW"/>
</dbReference>
<dbReference type="PANTHER" id="PTHR11905">
    <property type="entry name" value="ADAM A DISINTEGRIN AND METALLOPROTEASE DOMAIN"/>
    <property type="match status" value="1"/>
</dbReference>
<dbReference type="GO" id="GO:0006508">
    <property type="term" value="P:proteolysis"/>
    <property type="evidence" value="ECO:0007669"/>
    <property type="project" value="InterPro"/>
</dbReference>
<dbReference type="PROSITE" id="PS00427">
    <property type="entry name" value="DISINTEGRIN_1"/>
    <property type="match status" value="1"/>
</dbReference>
<gene>
    <name evidence="6" type="primary">Adam8</name>
    <name evidence="6" type="ORF">REGSAT_R03889</name>
</gene>
<dbReference type="PROSITE" id="PS50215">
    <property type="entry name" value="ADAM_MEPRO"/>
    <property type="match status" value="1"/>
</dbReference>
<dbReference type="Gene3D" id="3.40.390.10">
    <property type="entry name" value="Collagenase (Catalytic Domain)"/>
    <property type="match status" value="1"/>
</dbReference>
<evidence type="ECO:0000256" key="3">
    <source>
        <dbReference type="PROSITE-ProRule" id="PRU00276"/>
    </source>
</evidence>
<dbReference type="SUPFAM" id="SSF57552">
    <property type="entry name" value="Blood coagulation inhibitor (disintegrin)"/>
    <property type="match status" value="1"/>
</dbReference>
<evidence type="ECO:0000259" key="5">
    <source>
        <dbReference type="PROSITE" id="PS50215"/>
    </source>
</evidence>
<feature type="binding site" evidence="3">
    <location>
        <position position="264"/>
    </location>
    <ligand>
        <name>Zn(2+)</name>
        <dbReference type="ChEBI" id="CHEBI:29105"/>
        <note>catalytic</note>
    </ligand>
</feature>
<dbReference type="Proteomes" id="UP000529728">
    <property type="component" value="Unassembled WGS sequence"/>
</dbReference>
<dbReference type="InterPro" id="IPR001762">
    <property type="entry name" value="Disintegrin_dom"/>
</dbReference>
<dbReference type="GO" id="GO:0050839">
    <property type="term" value="F:cell adhesion molecule binding"/>
    <property type="evidence" value="ECO:0007669"/>
    <property type="project" value="TreeGrafter"/>
</dbReference>
<dbReference type="SUPFAM" id="SSF55486">
    <property type="entry name" value="Metalloproteases ('zincins'), catalytic domain"/>
    <property type="match status" value="1"/>
</dbReference>
<accession>A0A7K4X5K8</accession>
<dbReference type="SMART" id="SM00050">
    <property type="entry name" value="DISIN"/>
    <property type="match status" value="1"/>
</dbReference>
<dbReference type="GO" id="GO:0002693">
    <property type="term" value="P:positive regulation of cellular extravasation"/>
    <property type="evidence" value="ECO:0007669"/>
    <property type="project" value="TreeGrafter"/>
</dbReference>
<dbReference type="AlphaFoldDB" id="A0A7K4X5K8"/>
<dbReference type="PANTHER" id="PTHR11905:SF20">
    <property type="entry name" value="DISINTEGRIN AND METALLOPROTEINASE DOMAIN-CONTAINING PROTEIN 8"/>
    <property type="match status" value="1"/>
</dbReference>
<feature type="binding site" evidence="3">
    <location>
        <position position="270"/>
    </location>
    <ligand>
        <name>Zn(2+)</name>
        <dbReference type="ChEBI" id="CHEBI:29105"/>
        <note>catalytic</note>
    </ligand>
</feature>
<dbReference type="InterPro" id="IPR002870">
    <property type="entry name" value="Peptidase_M12B_N"/>
</dbReference>
<dbReference type="FunFam" id="4.10.70.10:FF:000003">
    <property type="entry name" value="Disintegrin and metalloproteinase domain-containing protein 17"/>
    <property type="match status" value="1"/>
</dbReference>
<feature type="non-terminal residue" evidence="6">
    <location>
        <position position="1"/>
    </location>
</feature>
<dbReference type="InterPro" id="IPR001590">
    <property type="entry name" value="Peptidase_M12B"/>
</dbReference>
<evidence type="ECO:0000256" key="1">
    <source>
        <dbReference type="ARBA" id="ARBA00023157"/>
    </source>
</evidence>
<dbReference type="InterPro" id="IPR036436">
    <property type="entry name" value="Disintegrin_dom_sf"/>
</dbReference>
<keyword evidence="3" id="KW-0862">Zinc</keyword>
<evidence type="ECO:0000313" key="6">
    <source>
        <dbReference type="EMBL" id="NWR42183.1"/>
    </source>
</evidence>
<dbReference type="Pfam" id="PF00200">
    <property type="entry name" value="Disintegrin"/>
    <property type="match status" value="1"/>
</dbReference>
<protein>
    <submittedName>
        <fullName evidence="6">ADAM8 protein</fullName>
    </submittedName>
</protein>
<dbReference type="SMART" id="SM00608">
    <property type="entry name" value="ACR"/>
    <property type="match status" value="1"/>
</dbReference>
<dbReference type="GO" id="GO:0022407">
    <property type="term" value="P:regulation of cell-cell adhesion"/>
    <property type="evidence" value="ECO:0007669"/>
    <property type="project" value="TreeGrafter"/>
</dbReference>